<gene>
    <name evidence="1" type="ORF">V3C41_10880</name>
</gene>
<keyword evidence="2" id="KW-1185">Reference proteome</keyword>
<evidence type="ECO:0000313" key="1">
    <source>
        <dbReference type="EMBL" id="MEO3941570.1"/>
    </source>
</evidence>
<name>A0ABV0GSQ6_PAENI</name>
<comment type="caution">
    <text evidence="1">The sequence shown here is derived from an EMBL/GenBank/DDBJ whole genome shotgun (WGS) entry which is preliminary data.</text>
</comment>
<dbReference type="Proteomes" id="UP001448614">
    <property type="component" value="Unassembled WGS sequence"/>
</dbReference>
<organism evidence="1 2">
    <name type="scientific">Paenarthrobacter nicotinovorans</name>
    <name type="common">Arthrobacter nicotinovorans</name>
    <dbReference type="NCBI Taxonomy" id="29320"/>
    <lineage>
        <taxon>Bacteria</taxon>
        <taxon>Bacillati</taxon>
        <taxon>Actinomycetota</taxon>
        <taxon>Actinomycetes</taxon>
        <taxon>Micrococcales</taxon>
        <taxon>Micrococcaceae</taxon>
        <taxon>Paenarthrobacter</taxon>
    </lineage>
</organism>
<accession>A0ABV0GSQ6</accession>
<evidence type="ECO:0000313" key="2">
    <source>
        <dbReference type="Proteomes" id="UP001448614"/>
    </source>
</evidence>
<sequence length="76" mass="8572">MPGYVIEYNRLTGDRLVTAFPGADGHKAALLERLRLEKLRPSEDWEVVSLNSDSLETVQKTHSRYFTGKEVHALSA</sequence>
<reference evidence="1 2" key="1">
    <citation type="journal article" date="2024" name="Appl. Microbiol. Biotechnol.">
        <title>Biosynthetic gene clusters with biotechnological applications in novel Antarctic isolates from Actinomycetota.</title>
        <authorList>
            <person name="Bruna P."/>
            <person name="Nunez-Montero K."/>
            <person name="Contreras M.J."/>
            <person name="Leal K."/>
            <person name="Garcia M."/>
            <person name="Abanto M."/>
            <person name="Barrientos L."/>
        </authorList>
    </citation>
    <scope>NUCLEOTIDE SEQUENCE [LARGE SCALE GENOMIC DNA]</scope>
    <source>
        <strain evidence="1 2">Se16.17</strain>
    </source>
</reference>
<protein>
    <submittedName>
        <fullName evidence="1">Uncharacterized protein</fullName>
    </submittedName>
</protein>
<dbReference type="RefSeq" id="WP_026543423.1">
    <property type="nucleotide sequence ID" value="NZ_JBBMFV010000004.1"/>
</dbReference>
<proteinExistence type="predicted"/>
<dbReference type="EMBL" id="JBBMFV010000004">
    <property type="protein sequence ID" value="MEO3941570.1"/>
    <property type="molecule type" value="Genomic_DNA"/>
</dbReference>